<evidence type="ECO:0000313" key="1">
    <source>
        <dbReference type="EMBL" id="KDQ06698.1"/>
    </source>
</evidence>
<keyword evidence="2" id="KW-1185">Reference proteome</keyword>
<reference evidence="2" key="1">
    <citation type="journal article" date="2014" name="Proc. Natl. Acad. Sci. U.S.A.">
        <title>Extensive sampling of basidiomycete genomes demonstrates inadequacy of the white-rot/brown-rot paradigm for wood decay fungi.</title>
        <authorList>
            <person name="Riley R."/>
            <person name="Salamov A.A."/>
            <person name="Brown D.W."/>
            <person name="Nagy L.G."/>
            <person name="Floudas D."/>
            <person name="Held B.W."/>
            <person name="Levasseur A."/>
            <person name="Lombard V."/>
            <person name="Morin E."/>
            <person name="Otillar R."/>
            <person name="Lindquist E.A."/>
            <person name="Sun H."/>
            <person name="LaButti K.M."/>
            <person name="Schmutz J."/>
            <person name="Jabbour D."/>
            <person name="Luo H."/>
            <person name="Baker S.E."/>
            <person name="Pisabarro A.G."/>
            <person name="Walton J.D."/>
            <person name="Blanchette R.A."/>
            <person name="Henrissat B."/>
            <person name="Martin F."/>
            <person name="Cullen D."/>
            <person name="Hibbett D.S."/>
            <person name="Grigoriev I.V."/>
        </authorList>
    </citation>
    <scope>NUCLEOTIDE SEQUENCE [LARGE SCALE GENOMIC DNA]</scope>
    <source>
        <strain evidence="2">FD-172 SS1</strain>
    </source>
</reference>
<dbReference type="InterPro" id="IPR006357">
    <property type="entry name" value="HAD-SF_hydro_IIA"/>
</dbReference>
<evidence type="ECO:0008006" key="3">
    <source>
        <dbReference type="Google" id="ProtNLM"/>
    </source>
</evidence>
<dbReference type="GO" id="GO:0046474">
    <property type="term" value="P:glycerophospholipid biosynthetic process"/>
    <property type="evidence" value="ECO:0007669"/>
    <property type="project" value="TreeGrafter"/>
</dbReference>
<accession>A0A067LTS5</accession>
<dbReference type="GO" id="GO:0005739">
    <property type="term" value="C:mitochondrion"/>
    <property type="evidence" value="ECO:0007669"/>
    <property type="project" value="TreeGrafter"/>
</dbReference>
<dbReference type="HOGENOM" id="CLU_030880_3_1_1"/>
<dbReference type="InterPro" id="IPR006353">
    <property type="entry name" value="HAD-SF_hydro_IIA_CECR5"/>
</dbReference>
<protein>
    <recommendedName>
        <fullName evidence="3">HAD-superfamily subfamily IIA hydrolase</fullName>
    </recommendedName>
</protein>
<dbReference type="Gene3D" id="3.40.50.1000">
    <property type="entry name" value="HAD superfamily/HAD-like"/>
    <property type="match status" value="2"/>
</dbReference>
<dbReference type="Pfam" id="PF13344">
    <property type="entry name" value="Hydrolase_6"/>
    <property type="match status" value="1"/>
</dbReference>
<dbReference type="InterPro" id="IPR050324">
    <property type="entry name" value="CDP-alcohol_PTase-I"/>
</dbReference>
<dbReference type="AlphaFoldDB" id="A0A067LTS5"/>
<dbReference type="Pfam" id="PF13242">
    <property type="entry name" value="Hydrolase_like"/>
    <property type="match status" value="1"/>
</dbReference>
<dbReference type="OrthoDB" id="10251048at2759"/>
<dbReference type="Proteomes" id="UP000027195">
    <property type="component" value="Unassembled WGS sequence"/>
</dbReference>
<dbReference type="InParanoid" id="A0A067LTS5"/>
<dbReference type="PANTHER" id="PTHR14269">
    <property type="entry name" value="CDP-DIACYLGLYCEROL--GLYCEROL-3-PHOSPHATE 3-PHOSPHATIDYLTRANSFERASE-RELATED"/>
    <property type="match status" value="1"/>
</dbReference>
<gene>
    <name evidence="1" type="ORF">BOTBODRAFT_167849</name>
</gene>
<name>A0A067LTS5_BOTB1</name>
<dbReference type="InterPro" id="IPR036412">
    <property type="entry name" value="HAD-like_sf"/>
</dbReference>
<dbReference type="NCBIfam" id="TIGR01456">
    <property type="entry name" value="CECR5"/>
    <property type="match status" value="1"/>
</dbReference>
<dbReference type="NCBIfam" id="TIGR01460">
    <property type="entry name" value="HAD-SF-IIA"/>
    <property type="match status" value="1"/>
</dbReference>
<dbReference type="EMBL" id="KL198126">
    <property type="protein sequence ID" value="KDQ06698.1"/>
    <property type="molecule type" value="Genomic_DNA"/>
</dbReference>
<dbReference type="PANTHER" id="PTHR14269:SF4">
    <property type="entry name" value="CAT EYE SYNDROME CRITICAL REGION PROTEIN 5"/>
    <property type="match status" value="1"/>
</dbReference>
<dbReference type="InterPro" id="IPR023214">
    <property type="entry name" value="HAD_sf"/>
</dbReference>
<dbReference type="FunCoup" id="A0A067LTS5">
    <property type="interactions" value="244"/>
</dbReference>
<sequence length="377" mass="42013">MLLTRFVKQTRLLAPALQNAPRFKSTKSRAPLAFALDIDGVLLQGSSVIPAAKRALDILQGQNPLGIKIPFILMTNGGGVTEEARCKKLSATLGIEIAPDQLMQAHTVLRPLAEKYSDHSILVLGGKGNKGREVAQSYGFKNVHIPLDILAWNPTIWPFHQLTEEEKSFVQSTDFSKTPIHAIFVLHDPRNWSLDIQIMTDVLRSPHGVVGSEYVPTTRRYSHSQSAIQLAFCNPDLIWRNEYHVPRFGQGAFKEAFQAVFRAATGRNHPFTQFGKPHEVTYKFGEKMLHDLIYKPVSEGDIMENEKDIPPSRIYMIGDNPASDIAGANAASWSSILVRTGVYDPAHAPPAHQPTYEAEDVEEAVKWAFERETGVRL</sequence>
<dbReference type="SUPFAM" id="SSF56784">
    <property type="entry name" value="HAD-like"/>
    <property type="match status" value="1"/>
</dbReference>
<dbReference type="STRING" id="930990.A0A067LTS5"/>
<proteinExistence type="predicted"/>
<organism evidence="1 2">
    <name type="scientific">Botryobasidium botryosum (strain FD-172 SS1)</name>
    <dbReference type="NCBI Taxonomy" id="930990"/>
    <lineage>
        <taxon>Eukaryota</taxon>
        <taxon>Fungi</taxon>
        <taxon>Dikarya</taxon>
        <taxon>Basidiomycota</taxon>
        <taxon>Agaricomycotina</taxon>
        <taxon>Agaricomycetes</taxon>
        <taxon>Cantharellales</taxon>
        <taxon>Botryobasidiaceae</taxon>
        <taxon>Botryobasidium</taxon>
    </lineage>
</organism>
<evidence type="ECO:0000313" key="2">
    <source>
        <dbReference type="Proteomes" id="UP000027195"/>
    </source>
</evidence>